<dbReference type="InterPro" id="IPR029060">
    <property type="entry name" value="PIN-like_dom_sf"/>
</dbReference>
<keyword evidence="3" id="KW-1185">Reference proteome</keyword>
<dbReference type="InterPro" id="IPR006084">
    <property type="entry name" value="XPG/Rad2"/>
</dbReference>
<sequence>QSSENPELRRTLMYALVALANAPLHAHFVFDEVDRPSILTVPPWIVGCLQELLPIFGFTWSMANHEAERELASLSKANKIWAALTEDSSTFTFGAKRVIR</sequence>
<dbReference type="AlphaFoldDB" id="A0A0D0APS5"/>
<evidence type="ECO:0000259" key="1">
    <source>
        <dbReference type="Pfam" id="PF00867"/>
    </source>
</evidence>
<dbReference type="SUPFAM" id="SSF88723">
    <property type="entry name" value="PIN domain-like"/>
    <property type="match status" value="1"/>
</dbReference>
<reference evidence="2 3" key="1">
    <citation type="submission" date="2014-04" db="EMBL/GenBank/DDBJ databases">
        <authorList>
            <consortium name="DOE Joint Genome Institute"/>
            <person name="Kuo A."/>
            <person name="Ruytinx J."/>
            <person name="Rineau F."/>
            <person name="Colpaert J."/>
            <person name="Kohler A."/>
            <person name="Nagy L.G."/>
            <person name="Floudas D."/>
            <person name="Copeland A."/>
            <person name="Barry K.W."/>
            <person name="Cichocki N."/>
            <person name="Veneault-Fourrey C."/>
            <person name="LaButti K."/>
            <person name="Lindquist E.A."/>
            <person name="Lipzen A."/>
            <person name="Lundell T."/>
            <person name="Morin E."/>
            <person name="Murat C."/>
            <person name="Sun H."/>
            <person name="Tunlid A."/>
            <person name="Henrissat B."/>
            <person name="Grigoriev I.V."/>
            <person name="Hibbett D.S."/>
            <person name="Martin F."/>
            <person name="Nordberg H.P."/>
            <person name="Cantor M.N."/>
            <person name="Hua S.X."/>
        </authorList>
    </citation>
    <scope>NUCLEOTIDE SEQUENCE [LARGE SCALE GENOMIC DNA]</scope>
    <source>
        <strain evidence="2 3">UH-Slu-Lm8-n1</strain>
    </source>
</reference>
<dbReference type="GO" id="GO:0006974">
    <property type="term" value="P:DNA damage response"/>
    <property type="evidence" value="ECO:0007669"/>
    <property type="project" value="UniProtKB-ARBA"/>
</dbReference>
<feature type="non-terminal residue" evidence="2">
    <location>
        <position position="1"/>
    </location>
</feature>
<feature type="non-terminal residue" evidence="2">
    <location>
        <position position="100"/>
    </location>
</feature>
<dbReference type="GO" id="GO:0004518">
    <property type="term" value="F:nuclease activity"/>
    <property type="evidence" value="ECO:0007669"/>
    <property type="project" value="InterPro"/>
</dbReference>
<dbReference type="Gene3D" id="3.40.50.1010">
    <property type="entry name" value="5'-nuclease"/>
    <property type="match status" value="1"/>
</dbReference>
<dbReference type="Pfam" id="PF00867">
    <property type="entry name" value="XPG_I"/>
    <property type="match status" value="1"/>
</dbReference>
<dbReference type="InterPro" id="IPR006086">
    <property type="entry name" value="XPG-I_dom"/>
</dbReference>
<gene>
    <name evidence="2" type="ORF">CY34DRAFT_62165</name>
</gene>
<reference evidence="3" key="2">
    <citation type="submission" date="2015-01" db="EMBL/GenBank/DDBJ databases">
        <title>Evolutionary Origins and Diversification of the Mycorrhizal Mutualists.</title>
        <authorList>
            <consortium name="DOE Joint Genome Institute"/>
            <consortium name="Mycorrhizal Genomics Consortium"/>
            <person name="Kohler A."/>
            <person name="Kuo A."/>
            <person name="Nagy L.G."/>
            <person name="Floudas D."/>
            <person name="Copeland A."/>
            <person name="Barry K.W."/>
            <person name="Cichocki N."/>
            <person name="Veneault-Fourrey C."/>
            <person name="LaButti K."/>
            <person name="Lindquist E.A."/>
            <person name="Lipzen A."/>
            <person name="Lundell T."/>
            <person name="Morin E."/>
            <person name="Murat C."/>
            <person name="Riley R."/>
            <person name="Ohm R."/>
            <person name="Sun H."/>
            <person name="Tunlid A."/>
            <person name="Henrissat B."/>
            <person name="Grigoriev I.V."/>
            <person name="Hibbett D.S."/>
            <person name="Martin F."/>
        </authorList>
    </citation>
    <scope>NUCLEOTIDE SEQUENCE [LARGE SCALE GENOMIC DNA]</scope>
    <source>
        <strain evidence="3">UH-Slu-Lm8-n1</strain>
    </source>
</reference>
<dbReference type="Proteomes" id="UP000054485">
    <property type="component" value="Unassembled WGS sequence"/>
</dbReference>
<dbReference type="InParanoid" id="A0A0D0APS5"/>
<dbReference type="STRING" id="930992.A0A0D0APS5"/>
<accession>A0A0D0APS5</accession>
<dbReference type="OrthoDB" id="2667281at2759"/>
<feature type="domain" description="XPG-I" evidence="1">
    <location>
        <begin position="57"/>
        <end position="100"/>
    </location>
</feature>
<dbReference type="EMBL" id="KN835536">
    <property type="protein sequence ID" value="KIK36352.1"/>
    <property type="molecule type" value="Genomic_DNA"/>
</dbReference>
<dbReference type="PRINTS" id="PR00853">
    <property type="entry name" value="XPGRADSUPER"/>
</dbReference>
<proteinExistence type="predicted"/>
<dbReference type="HOGENOM" id="CLU_2312981_0_0_1"/>
<organism evidence="2 3">
    <name type="scientific">Suillus luteus UH-Slu-Lm8-n1</name>
    <dbReference type="NCBI Taxonomy" id="930992"/>
    <lineage>
        <taxon>Eukaryota</taxon>
        <taxon>Fungi</taxon>
        <taxon>Dikarya</taxon>
        <taxon>Basidiomycota</taxon>
        <taxon>Agaricomycotina</taxon>
        <taxon>Agaricomycetes</taxon>
        <taxon>Agaricomycetidae</taxon>
        <taxon>Boletales</taxon>
        <taxon>Suillineae</taxon>
        <taxon>Suillaceae</taxon>
        <taxon>Suillus</taxon>
    </lineage>
</organism>
<evidence type="ECO:0000313" key="2">
    <source>
        <dbReference type="EMBL" id="KIK36352.1"/>
    </source>
</evidence>
<name>A0A0D0APS5_9AGAM</name>
<protein>
    <recommendedName>
        <fullName evidence="1">XPG-I domain-containing protein</fullName>
    </recommendedName>
</protein>
<evidence type="ECO:0000313" key="3">
    <source>
        <dbReference type="Proteomes" id="UP000054485"/>
    </source>
</evidence>